<dbReference type="Pfam" id="PF00128">
    <property type="entry name" value="Alpha-amylase"/>
    <property type="match status" value="1"/>
</dbReference>
<name>A0A095AX48_SCHHA</name>
<dbReference type="Gene3D" id="3.20.20.80">
    <property type="entry name" value="Glycosidases"/>
    <property type="match status" value="1"/>
</dbReference>
<dbReference type="Pfam" id="PF16028">
    <property type="entry name" value="SLC3A2_N"/>
    <property type="match status" value="1"/>
</dbReference>
<dbReference type="InterPro" id="IPR017853">
    <property type="entry name" value="GH"/>
</dbReference>
<dbReference type="GO" id="GO:0016787">
    <property type="term" value="F:hydrolase activity"/>
    <property type="evidence" value="ECO:0007669"/>
    <property type="project" value="UniProtKB-KW"/>
</dbReference>
<reference evidence="1" key="1">
    <citation type="journal article" date="2012" name="Nat. Genet.">
        <title>Whole-genome sequence of Schistosoma haematobium.</title>
        <authorList>
            <person name="Young N.D."/>
            <person name="Jex A.R."/>
            <person name="Li B."/>
            <person name="Liu S."/>
            <person name="Yang L."/>
            <person name="Xiong Z."/>
            <person name="Li Y."/>
            <person name="Cantacessi C."/>
            <person name="Hall R.S."/>
            <person name="Xu X."/>
            <person name="Chen F."/>
            <person name="Wu X."/>
            <person name="Zerlotini A."/>
            <person name="Oliveira G."/>
            <person name="Hofmann A."/>
            <person name="Zhang G."/>
            <person name="Fang X."/>
            <person name="Kang Y."/>
            <person name="Campbell B.E."/>
            <person name="Loukas A."/>
            <person name="Ranganathan S."/>
            <person name="Rollinson D."/>
            <person name="Rinaldi G."/>
            <person name="Brindley P.J."/>
            <person name="Yang H."/>
            <person name="Wang J."/>
            <person name="Wang J."/>
            <person name="Gasser R.B."/>
        </authorList>
    </citation>
    <scope>NUCLEOTIDE SEQUENCE [LARGE SCALE GENOMIC DNA]</scope>
</reference>
<dbReference type="SUPFAM" id="SSF51445">
    <property type="entry name" value="(Trans)glycosidases"/>
    <property type="match status" value="1"/>
</dbReference>
<accession>A0A095AX48</accession>
<organism evidence="1">
    <name type="scientific">Schistosoma haematobium</name>
    <name type="common">Blood fluke</name>
    <dbReference type="NCBI Taxonomy" id="6185"/>
    <lineage>
        <taxon>Eukaryota</taxon>
        <taxon>Metazoa</taxon>
        <taxon>Spiralia</taxon>
        <taxon>Lophotrochozoa</taxon>
        <taxon>Platyhelminthes</taxon>
        <taxon>Trematoda</taxon>
        <taxon>Digenea</taxon>
        <taxon>Strigeidida</taxon>
        <taxon>Schistosomatoidea</taxon>
        <taxon>Schistosomatidae</taxon>
        <taxon>Schistosoma</taxon>
    </lineage>
</organism>
<dbReference type="GO" id="GO:0005975">
    <property type="term" value="P:carbohydrate metabolic process"/>
    <property type="evidence" value="ECO:0007669"/>
    <property type="project" value="InterPro"/>
</dbReference>
<dbReference type="EMBL" id="KL251157">
    <property type="protein sequence ID" value="KGB39221.1"/>
    <property type="molecule type" value="Genomic_DNA"/>
</dbReference>
<dbReference type="InterPro" id="IPR045857">
    <property type="entry name" value="O16G_dom_2"/>
</dbReference>
<protein>
    <submittedName>
        <fullName evidence="1">Trehalose-6-phosphate hydrolase</fullName>
    </submittedName>
</protein>
<dbReference type="SMART" id="SM00642">
    <property type="entry name" value="Aamy"/>
    <property type="match status" value="1"/>
</dbReference>
<evidence type="ECO:0000313" key="1">
    <source>
        <dbReference type="EMBL" id="KGB39221.1"/>
    </source>
</evidence>
<gene>
    <name evidence="1" type="ORF">MS3_07637</name>
</gene>
<dbReference type="InterPro" id="IPR031984">
    <property type="entry name" value="SLC3A2_N"/>
</dbReference>
<dbReference type="PANTHER" id="PTHR10357:SF179">
    <property type="entry name" value="NEUTRAL AND BASIC AMINO ACID TRANSPORT PROTEIN RBAT"/>
    <property type="match status" value="1"/>
</dbReference>
<dbReference type="InterPro" id="IPR006047">
    <property type="entry name" value="GH13_cat_dom"/>
</dbReference>
<proteinExistence type="predicted"/>
<dbReference type="STRING" id="6185.A0A095AX48"/>
<sequence>MNQQETTTKISVDKEYRKYDYSKNFDKTLTEEEEDPTNCSSKLLKHQSQLESRLLTRKDLINLDETEPRWRYIRIGLLIGFGIIFFGLLAACIVYIIFGQKCPSVPKLPFWKSTVGYWLDVFAFKDSSGDLVGDLNGLTSEVDYIKTVVGAGYVILGPITKGFYNNSYNILGLVEDYKQLDEAVGTMDDFRVLLKQFHKKDIKVILTFDFNAISISHKWIIQNKVKLMMFDDDFKNKKSRYGNRLDVNISHQKYYSVFEYPSIDLDLTSSETQKAIFDVDHFWMKEGIDGILLDNAAFFVEEEEEEGTQSNLSSTWLENCPNSQLYRNGSVKFVEGVREEMNKWIKESGKEKLLAVNSGDTGCGVGDNPDPMLMFRDVADLIISREFVWGRGEKERELTFNQTALQKYLTYTDSDKEILGLTTSTVHIPPYGDTLQLATTLLLPGLPVIYYGTEIDVNRVTSQYLPESIYPKGKSYNDEPFDKYSSVLSHMPMPWDFNGMRFSATINDSRFRDYLNYYNNKKVVESELAEGNDKSVLRLVQKLVALRQNPSIKWGTMEQINIDQHFRWSIAIAVKCFTCFLVLEMGEFYVVMSLLSKLTDYFKEESVSYAEAFARKAKGFPTFIVVLIKYFKEDYFLDLTSVCSSITPRVIYPSHPQLSVDNALSTSKIFIPKLIYFSYILVFECN</sequence>
<dbReference type="AlphaFoldDB" id="A0A095AX48"/>
<dbReference type="PANTHER" id="PTHR10357">
    <property type="entry name" value="ALPHA-AMYLASE FAMILY MEMBER"/>
    <property type="match status" value="1"/>
</dbReference>
<keyword evidence="1" id="KW-0378">Hydrolase</keyword>
<dbReference type="Gene3D" id="3.90.400.10">
    <property type="entry name" value="Oligo-1,6-glucosidase, Domain 2"/>
    <property type="match status" value="1"/>
</dbReference>